<dbReference type="GO" id="GO:0005886">
    <property type="term" value="C:plasma membrane"/>
    <property type="evidence" value="ECO:0007669"/>
    <property type="project" value="UniProtKB-SubCell"/>
</dbReference>
<dbReference type="SUPFAM" id="SSF81452">
    <property type="entry name" value="Cytochrome c oxidase subunit III-like"/>
    <property type="match status" value="1"/>
</dbReference>
<sequence>MTVTLTFLALLMAGFVAWLFSHSVNVRPWVAGSSETARRTQVPEWVTAPRMGLMVLLATVTSVFTLIISAYLMRMEMGADWHPLPDSALLWFNSALLVLASVALHGAWRAARQDAVERVRHLLIAGGGLSALFVVGQLLVWRQLAVEGYYLATNPANAFYYLLTSLHGLHLLGGLVAWAKVFRRLQRGGEPARLRSGIELCAVYWDFLLLVWVVVFALLLKT</sequence>
<keyword evidence="5 7" id="KW-0472">Membrane</keyword>
<dbReference type="InterPro" id="IPR024791">
    <property type="entry name" value="Cyt_c/ubiquinol_Oxase_su3"/>
</dbReference>
<dbReference type="Proteomes" id="UP000235547">
    <property type="component" value="Unassembled WGS sequence"/>
</dbReference>
<dbReference type="RefSeq" id="WP_102589545.1">
    <property type="nucleotide sequence ID" value="NZ_BNAE01000001.1"/>
</dbReference>
<comment type="subcellular location">
    <subcellularLocation>
        <location evidence="6">Cell membrane</location>
        <topology evidence="6">Multi-pass membrane protein</topology>
    </subcellularLocation>
    <subcellularLocation>
        <location evidence="1">Membrane</location>
        <topology evidence="1">Multi-pass membrane protein</topology>
    </subcellularLocation>
</comment>
<dbReference type="GO" id="GO:0004129">
    <property type="term" value="F:cytochrome-c oxidase activity"/>
    <property type="evidence" value="ECO:0007669"/>
    <property type="project" value="InterPro"/>
</dbReference>
<evidence type="ECO:0000313" key="10">
    <source>
        <dbReference type="Proteomes" id="UP000235547"/>
    </source>
</evidence>
<feature type="transmembrane region" description="Helical" evidence="7">
    <location>
        <begin position="119"/>
        <end position="139"/>
    </location>
</feature>
<dbReference type="InterPro" id="IPR000298">
    <property type="entry name" value="Cyt_c_oxidase-like_su3"/>
</dbReference>
<feature type="domain" description="Heme-copper oxidase subunit III family profile" evidence="8">
    <location>
        <begin position="1"/>
        <end position="222"/>
    </location>
</feature>
<protein>
    <submittedName>
        <fullName evidence="9">Cytochrome oxidase subunit III</fullName>
    </submittedName>
</protein>
<dbReference type="InterPro" id="IPR013833">
    <property type="entry name" value="Cyt_c_oxidase_su3_a-hlx"/>
</dbReference>
<evidence type="ECO:0000256" key="6">
    <source>
        <dbReference type="RuleBase" id="RU003376"/>
    </source>
</evidence>
<dbReference type="OrthoDB" id="9808200at2"/>
<keyword evidence="3 6" id="KW-0812">Transmembrane</keyword>
<dbReference type="GO" id="GO:0019646">
    <property type="term" value="P:aerobic electron transport chain"/>
    <property type="evidence" value="ECO:0007669"/>
    <property type="project" value="InterPro"/>
</dbReference>
<keyword evidence="10" id="KW-1185">Reference proteome</keyword>
<reference evidence="9 10" key="1">
    <citation type="submission" date="2018-01" db="EMBL/GenBank/DDBJ databases">
        <title>Halomonas endophytica sp. nov., isolated from storage liquid in the stems of Populus euphratica.</title>
        <authorList>
            <person name="Chen C."/>
        </authorList>
    </citation>
    <scope>NUCLEOTIDE SEQUENCE [LARGE SCALE GENOMIC DNA]</scope>
    <source>
        <strain evidence="9 10">BZ-SZ-XJ27</strain>
    </source>
</reference>
<evidence type="ECO:0000256" key="4">
    <source>
        <dbReference type="ARBA" id="ARBA00022989"/>
    </source>
</evidence>
<dbReference type="PANTHER" id="PTHR11403:SF10">
    <property type="entry name" value="CYTOCHROME C OXIDASE"/>
    <property type="match status" value="1"/>
</dbReference>
<evidence type="ECO:0000256" key="3">
    <source>
        <dbReference type="ARBA" id="ARBA00022692"/>
    </source>
</evidence>
<feature type="transmembrane region" description="Helical" evidence="7">
    <location>
        <begin position="51"/>
        <end position="73"/>
    </location>
</feature>
<comment type="caution">
    <text evidence="9">The sequence shown here is derived from an EMBL/GenBank/DDBJ whole genome shotgun (WGS) entry which is preliminary data.</text>
</comment>
<dbReference type="Gene3D" id="1.20.120.80">
    <property type="entry name" value="Cytochrome c oxidase, subunit III, four-helix bundle"/>
    <property type="match status" value="1"/>
</dbReference>
<feature type="transmembrane region" description="Helical" evidence="7">
    <location>
        <begin position="88"/>
        <end position="107"/>
    </location>
</feature>
<gene>
    <name evidence="9" type="ORF">C1H70_17230</name>
</gene>
<accession>A0A2N7UDG0</accession>
<keyword evidence="4 7" id="KW-1133">Transmembrane helix</keyword>
<dbReference type="AlphaFoldDB" id="A0A2N7UDG0"/>
<feature type="transmembrane region" description="Helical" evidence="7">
    <location>
        <begin position="6"/>
        <end position="30"/>
    </location>
</feature>
<evidence type="ECO:0000256" key="7">
    <source>
        <dbReference type="SAM" id="Phobius"/>
    </source>
</evidence>
<name>A0A2N7UDG0_9GAMM</name>
<dbReference type="EMBL" id="PNRG01000033">
    <property type="protein sequence ID" value="PMR78484.1"/>
    <property type="molecule type" value="Genomic_DNA"/>
</dbReference>
<feature type="transmembrane region" description="Helical" evidence="7">
    <location>
        <begin position="200"/>
        <end position="220"/>
    </location>
</feature>
<dbReference type="InterPro" id="IPR035973">
    <property type="entry name" value="Cyt_c_oxidase_su3-like_sf"/>
</dbReference>
<evidence type="ECO:0000256" key="5">
    <source>
        <dbReference type="ARBA" id="ARBA00023136"/>
    </source>
</evidence>
<evidence type="ECO:0000259" key="8">
    <source>
        <dbReference type="PROSITE" id="PS50253"/>
    </source>
</evidence>
<organism evidence="9 10">
    <name type="scientific">Halomonas urumqiensis</name>
    <dbReference type="NCBI Taxonomy" id="1684789"/>
    <lineage>
        <taxon>Bacteria</taxon>
        <taxon>Pseudomonadati</taxon>
        <taxon>Pseudomonadota</taxon>
        <taxon>Gammaproteobacteria</taxon>
        <taxon>Oceanospirillales</taxon>
        <taxon>Halomonadaceae</taxon>
        <taxon>Halomonas</taxon>
    </lineage>
</organism>
<evidence type="ECO:0000256" key="1">
    <source>
        <dbReference type="ARBA" id="ARBA00004141"/>
    </source>
</evidence>
<feature type="transmembrane region" description="Helical" evidence="7">
    <location>
        <begin position="159"/>
        <end position="179"/>
    </location>
</feature>
<proteinExistence type="inferred from homology"/>
<evidence type="ECO:0000256" key="2">
    <source>
        <dbReference type="ARBA" id="ARBA00010581"/>
    </source>
</evidence>
<evidence type="ECO:0000313" key="9">
    <source>
        <dbReference type="EMBL" id="PMR78484.1"/>
    </source>
</evidence>
<dbReference type="PANTHER" id="PTHR11403">
    <property type="entry name" value="CYTOCHROME C OXIDASE SUBUNIT III"/>
    <property type="match status" value="1"/>
</dbReference>
<comment type="similarity">
    <text evidence="2 6">Belongs to the cytochrome c oxidase subunit 3 family.</text>
</comment>
<dbReference type="PROSITE" id="PS50253">
    <property type="entry name" value="COX3"/>
    <property type="match status" value="1"/>
</dbReference>